<evidence type="ECO:0000256" key="1">
    <source>
        <dbReference type="SAM" id="Phobius"/>
    </source>
</evidence>
<organism evidence="2">
    <name type="scientific">Lepeophtheirus salmonis</name>
    <name type="common">Salmon louse</name>
    <name type="synonym">Caligus salmonis</name>
    <dbReference type="NCBI Taxonomy" id="72036"/>
    <lineage>
        <taxon>Eukaryota</taxon>
        <taxon>Metazoa</taxon>
        <taxon>Ecdysozoa</taxon>
        <taxon>Arthropoda</taxon>
        <taxon>Crustacea</taxon>
        <taxon>Multicrustacea</taxon>
        <taxon>Hexanauplia</taxon>
        <taxon>Copepoda</taxon>
        <taxon>Siphonostomatoida</taxon>
        <taxon>Caligidae</taxon>
        <taxon>Lepeophtheirus</taxon>
    </lineage>
</organism>
<dbReference type="AlphaFoldDB" id="A0A0K2SWP5"/>
<keyword evidence="1" id="KW-0812">Transmembrane</keyword>
<protein>
    <submittedName>
        <fullName evidence="2">Uncharacterized protein</fullName>
    </submittedName>
</protein>
<keyword evidence="1" id="KW-0472">Membrane</keyword>
<evidence type="ECO:0000313" key="2">
    <source>
        <dbReference type="EMBL" id="CDW18203.1"/>
    </source>
</evidence>
<sequence length="83" mass="9798">MEHDSRLVKIMCFSFLDILVCKAYSTLVLHINYYLELLSDYVFYKIYNKPLNFCSLTLKYLNAIEIPKLIESFSKQPSCLSPY</sequence>
<keyword evidence="1" id="KW-1133">Transmembrane helix</keyword>
<name>A0A0K2SWP5_LEPSM</name>
<feature type="transmembrane region" description="Helical" evidence="1">
    <location>
        <begin position="12"/>
        <end position="35"/>
    </location>
</feature>
<dbReference type="EMBL" id="HACA01000842">
    <property type="protein sequence ID" value="CDW18203.1"/>
    <property type="molecule type" value="Transcribed_RNA"/>
</dbReference>
<reference evidence="2" key="1">
    <citation type="submission" date="2014-05" db="EMBL/GenBank/DDBJ databases">
        <authorList>
            <person name="Chronopoulou M."/>
        </authorList>
    </citation>
    <scope>NUCLEOTIDE SEQUENCE</scope>
    <source>
        <tissue evidence="2">Whole organism</tissue>
    </source>
</reference>
<proteinExistence type="predicted"/>
<accession>A0A0K2SWP5</accession>